<keyword evidence="16" id="KW-1185">Reference proteome</keyword>
<evidence type="ECO:0000256" key="1">
    <source>
        <dbReference type="ARBA" id="ARBA00001933"/>
    </source>
</evidence>
<dbReference type="InterPro" id="IPR017972">
    <property type="entry name" value="Cyt_P450_CS"/>
</dbReference>
<dbReference type="InterPro" id="IPR050121">
    <property type="entry name" value="Cytochrome_P450_monoxygenase"/>
</dbReference>
<feature type="transmembrane region" description="Helical" evidence="14">
    <location>
        <begin position="20"/>
        <end position="39"/>
    </location>
</feature>
<dbReference type="Gene3D" id="3.30.470.10">
    <property type="match status" value="1"/>
</dbReference>
<dbReference type="PROSITE" id="PS00086">
    <property type="entry name" value="CYTOCHROME_P450"/>
    <property type="match status" value="1"/>
</dbReference>
<dbReference type="InterPro" id="IPR033939">
    <property type="entry name" value="BCAT_family"/>
</dbReference>
<dbReference type="CDD" id="cd11061">
    <property type="entry name" value="CYP67-like"/>
    <property type="match status" value="1"/>
</dbReference>
<evidence type="ECO:0000256" key="9">
    <source>
        <dbReference type="ARBA" id="ARBA00022898"/>
    </source>
</evidence>
<comment type="caution">
    <text evidence="15">The sequence shown here is derived from an EMBL/GenBank/DDBJ whole genome shotgun (WGS) entry which is preliminary data.</text>
</comment>
<evidence type="ECO:0000256" key="5">
    <source>
        <dbReference type="ARBA" id="ARBA00022576"/>
    </source>
</evidence>
<dbReference type="GO" id="GO:0020037">
    <property type="term" value="F:heme binding"/>
    <property type="evidence" value="ECO:0007669"/>
    <property type="project" value="InterPro"/>
</dbReference>
<comment type="cofactor">
    <cofactor evidence="1">
        <name>pyridoxal 5'-phosphate</name>
        <dbReference type="ChEBI" id="CHEBI:597326"/>
    </cofactor>
</comment>
<dbReference type="GO" id="GO:0016705">
    <property type="term" value="F:oxidoreductase activity, acting on paired donors, with incorporation or reduction of molecular oxygen"/>
    <property type="evidence" value="ECO:0007669"/>
    <property type="project" value="InterPro"/>
</dbReference>
<evidence type="ECO:0000256" key="13">
    <source>
        <dbReference type="PIRSR" id="PIRSR602401-1"/>
    </source>
</evidence>
<keyword evidence="7 15" id="KW-0808">Transferase</keyword>
<feature type="binding site" description="axial binding residue" evidence="13">
    <location>
        <position position="476"/>
    </location>
    <ligand>
        <name>heme</name>
        <dbReference type="ChEBI" id="CHEBI:30413"/>
    </ligand>
    <ligandPart>
        <name>Fe</name>
        <dbReference type="ChEBI" id="CHEBI:18248"/>
    </ligandPart>
</feature>
<reference evidence="15" key="1">
    <citation type="journal article" date="2020" name="Phytopathology">
        <title>Genome sequence and comparative analysis of Colletotrichum gloeosporioides isolated from Liriodendron leaves.</title>
        <authorList>
            <person name="Fu F.F."/>
            <person name="Hao Z."/>
            <person name="Wang P."/>
            <person name="Lu Y."/>
            <person name="Xue L.J."/>
            <person name="Wei G."/>
            <person name="Tian Y."/>
            <person name="Baishi H."/>
            <person name="Xu H."/>
            <person name="Shi J."/>
            <person name="Cheng T."/>
            <person name="Wang G."/>
            <person name="Yi Y."/>
            <person name="Chen J."/>
        </authorList>
    </citation>
    <scope>NUCLEOTIDE SEQUENCE</scope>
    <source>
        <strain evidence="15">Lc1</strain>
    </source>
</reference>
<dbReference type="PRINTS" id="PR00463">
    <property type="entry name" value="EP450I"/>
</dbReference>
<dbReference type="InterPro" id="IPR036396">
    <property type="entry name" value="Cyt_P450_sf"/>
</dbReference>
<keyword evidence="14" id="KW-0812">Transmembrane</keyword>
<dbReference type="InterPro" id="IPR043131">
    <property type="entry name" value="BCAT-like_N"/>
</dbReference>
<dbReference type="InterPro" id="IPR002401">
    <property type="entry name" value="Cyt_P450_E_grp-I"/>
</dbReference>
<dbReference type="InterPro" id="IPR001128">
    <property type="entry name" value="Cyt_P450"/>
</dbReference>
<keyword evidence="5 15" id="KW-0032">Aminotransferase</keyword>
<dbReference type="CDD" id="cd01557">
    <property type="entry name" value="BCAT_beta_family"/>
    <property type="match status" value="1"/>
</dbReference>
<dbReference type="Gene3D" id="3.20.10.10">
    <property type="entry name" value="D-amino Acid Aminotransferase, subunit A, domain 2"/>
    <property type="match status" value="1"/>
</dbReference>
<comment type="cofactor">
    <cofactor evidence="2 13">
        <name>heme</name>
        <dbReference type="ChEBI" id="CHEBI:30413"/>
    </cofactor>
</comment>
<keyword evidence="14" id="KW-1133">Transmembrane helix</keyword>
<dbReference type="GO" id="GO:0005506">
    <property type="term" value="F:iron ion binding"/>
    <property type="evidence" value="ECO:0007669"/>
    <property type="project" value="InterPro"/>
</dbReference>
<keyword evidence="12" id="KW-0503">Monooxygenase</keyword>
<evidence type="ECO:0000256" key="10">
    <source>
        <dbReference type="ARBA" id="ARBA00023002"/>
    </source>
</evidence>
<keyword evidence="8 13" id="KW-0479">Metal-binding</keyword>
<proteinExistence type="inferred from homology"/>
<evidence type="ECO:0000313" key="15">
    <source>
        <dbReference type="EMBL" id="KAF3805096.1"/>
    </source>
</evidence>
<dbReference type="GO" id="GO:0009081">
    <property type="term" value="P:branched-chain amino acid metabolic process"/>
    <property type="evidence" value="ECO:0007669"/>
    <property type="project" value="InterPro"/>
</dbReference>
<gene>
    <name evidence="15" type="ORF">GCG54_00005841</name>
</gene>
<keyword evidence="9" id="KW-0663">Pyridoxal phosphate</keyword>
<dbReference type="Pfam" id="PF00067">
    <property type="entry name" value="p450"/>
    <property type="match status" value="1"/>
</dbReference>
<keyword evidence="10" id="KW-0560">Oxidoreductase</keyword>
<dbReference type="GeneID" id="69012990"/>
<dbReference type="Pfam" id="PF01063">
    <property type="entry name" value="Aminotran_4"/>
    <property type="match status" value="1"/>
</dbReference>
<dbReference type="SUPFAM" id="SSF56752">
    <property type="entry name" value="D-aminoacid aminotransferase-like PLP-dependent enzymes"/>
    <property type="match status" value="1"/>
</dbReference>
<dbReference type="GO" id="GO:0004084">
    <property type="term" value="F:branched-chain-amino-acid transaminase activity"/>
    <property type="evidence" value="ECO:0007669"/>
    <property type="project" value="InterPro"/>
</dbReference>
<accession>A0A8H4CJT6</accession>
<evidence type="ECO:0000256" key="12">
    <source>
        <dbReference type="ARBA" id="ARBA00023033"/>
    </source>
</evidence>
<dbReference type="AlphaFoldDB" id="A0A8H4CJT6"/>
<keyword evidence="14" id="KW-0472">Membrane</keyword>
<evidence type="ECO:0000256" key="3">
    <source>
        <dbReference type="ARBA" id="ARBA00009320"/>
    </source>
</evidence>
<protein>
    <submittedName>
        <fullName evidence="15">Putative branched-chain-amino-acid aminotransferase TOXF</fullName>
    </submittedName>
</protein>
<dbReference type="SUPFAM" id="SSF48264">
    <property type="entry name" value="Cytochrome P450"/>
    <property type="match status" value="1"/>
</dbReference>
<dbReference type="GO" id="GO:0004497">
    <property type="term" value="F:monooxygenase activity"/>
    <property type="evidence" value="ECO:0007669"/>
    <property type="project" value="UniProtKB-KW"/>
</dbReference>
<dbReference type="InterPro" id="IPR043132">
    <property type="entry name" value="BCAT-like_C"/>
</dbReference>
<dbReference type="PANTHER" id="PTHR24305:SF237">
    <property type="entry name" value="CYTOCHROME P450 MONOOXYGENASE ATNE-RELATED"/>
    <property type="match status" value="1"/>
</dbReference>
<dbReference type="PANTHER" id="PTHR24305">
    <property type="entry name" value="CYTOCHROME P450"/>
    <property type="match status" value="1"/>
</dbReference>
<dbReference type="EMBL" id="WVTB01000047">
    <property type="protein sequence ID" value="KAF3805096.1"/>
    <property type="molecule type" value="Genomic_DNA"/>
</dbReference>
<evidence type="ECO:0000313" key="16">
    <source>
        <dbReference type="Proteomes" id="UP000613401"/>
    </source>
</evidence>
<dbReference type="RefSeq" id="XP_045264255.1">
    <property type="nucleotide sequence ID" value="XM_045405857.1"/>
</dbReference>
<organism evidence="15 16">
    <name type="scientific">Colletotrichum gloeosporioides</name>
    <name type="common">Anthracnose fungus</name>
    <name type="synonym">Glomerella cingulata</name>
    <dbReference type="NCBI Taxonomy" id="474922"/>
    <lineage>
        <taxon>Eukaryota</taxon>
        <taxon>Fungi</taxon>
        <taxon>Dikarya</taxon>
        <taxon>Ascomycota</taxon>
        <taxon>Pezizomycotina</taxon>
        <taxon>Sordariomycetes</taxon>
        <taxon>Hypocreomycetidae</taxon>
        <taxon>Glomerellales</taxon>
        <taxon>Glomerellaceae</taxon>
        <taxon>Colletotrichum</taxon>
        <taxon>Colletotrichum gloeosporioides species complex</taxon>
    </lineage>
</organism>
<evidence type="ECO:0000256" key="11">
    <source>
        <dbReference type="ARBA" id="ARBA00023004"/>
    </source>
</evidence>
<keyword evidence="6 13" id="KW-0349">Heme</keyword>
<evidence type="ECO:0000256" key="2">
    <source>
        <dbReference type="ARBA" id="ARBA00001971"/>
    </source>
</evidence>
<dbReference type="InterPro" id="IPR036038">
    <property type="entry name" value="Aminotransferase-like"/>
</dbReference>
<evidence type="ECO:0000256" key="14">
    <source>
        <dbReference type="SAM" id="Phobius"/>
    </source>
</evidence>
<dbReference type="Gene3D" id="1.10.630.10">
    <property type="entry name" value="Cytochrome P450"/>
    <property type="match status" value="1"/>
</dbReference>
<comment type="similarity">
    <text evidence="4">Belongs to the cytochrome P450 family.</text>
</comment>
<sequence length="873" mass="96682">MDDLSKVVGASLSVSKNTATAGFVVLLIAVIAFIFKRLVLHPLSSHPGPLIGRLTSLYNTYHALKKDQARNLHQLHEKYGPIVRYGPNHVSIRSAEGVKMLYTNSRYTRKADNYLAFPRNPEKASLFSSINKQVHARKRRILRQGFSDSALKTAGVTINKHVATLCQCLEFLDNDTQEGYVLSGREPSNSEQWSKPKNFSEWINRFTFDVSSDLSFSKSFDMMRYAGNRHIIKILHETLWADNVTGSSLTLLHTLRLKWLLFSHHVRSTVTFDSFIEKAADERVSKLSDSKKDFMFWLTGAVDPVTGDTFTMEELVEEAILLITAGSDTSSTAISSTIYYLLHSPDKLARLQAEVRSVFSSVDQIEFCTELQACTYLRACINEGLRLSPPAGSVLHRQVEPGGVQVGDTFYPEGVNIGVPVFSIHHDKEYFPDPFLFQPERWIVGETLADGTIITPDFLKYSSAAFMAFSAGTRGCIGKPLAYLQISILFATLMFKYDMRLCQQSWVNGTCSGQGPDPSKEYELVDMFIIAGHVESVYDAATGKWTTPTFVESPFLSIHGLAPGLHYGVCPHELRSTSIDANSVAGQQVFEGLQARRDQAGEISIFRPDANAARMRRSAAFVSMPEVPEDIFLEAVHLAVRKNAEYVCPHDVKGSLYIRPFQFGSSAQIGLDPPEEFLFCVFVQPHIAFHGHGAIKALVLDDFDRAATRGSGAVKVGGNYAPVMRWTSEARKEGYNVLLHLDSQTQTEIDEFSTSGFIGIGRNGGETSLVIADSKAAIESITADSAAKVADSLGWRVEKRTVRFDELSNFTEVLAAGTAAGLVSVSCVHRKSTNETFNFVPEGPAYEELWGSLKSIQNGTAMDSFGWRHSLRE</sequence>
<dbReference type="Proteomes" id="UP000613401">
    <property type="component" value="Unassembled WGS sequence"/>
</dbReference>
<dbReference type="InterPro" id="IPR001544">
    <property type="entry name" value="Aminotrans_IV"/>
</dbReference>
<evidence type="ECO:0000256" key="8">
    <source>
        <dbReference type="ARBA" id="ARBA00022723"/>
    </source>
</evidence>
<keyword evidence="11 13" id="KW-0408">Iron</keyword>
<name>A0A8H4CJT6_COLGL</name>
<evidence type="ECO:0000256" key="4">
    <source>
        <dbReference type="ARBA" id="ARBA00010617"/>
    </source>
</evidence>
<dbReference type="PRINTS" id="PR00385">
    <property type="entry name" value="P450"/>
</dbReference>
<evidence type="ECO:0000256" key="6">
    <source>
        <dbReference type="ARBA" id="ARBA00022617"/>
    </source>
</evidence>
<evidence type="ECO:0000256" key="7">
    <source>
        <dbReference type="ARBA" id="ARBA00022679"/>
    </source>
</evidence>
<comment type="similarity">
    <text evidence="3">Belongs to the class-IV pyridoxal-phosphate-dependent aminotransferase family.</text>
</comment>
<reference evidence="15" key="2">
    <citation type="submission" date="2020-03" db="EMBL/GenBank/DDBJ databases">
        <authorList>
            <person name="Fu F.-F."/>
            <person name="Chen J."/>
        </authorList>
    </citation>
    <scope>NUCLEOTIDE SEQUENCE</scope>
    <source>
        <strain evidence="15">Lc1</strain>
    </source>
</reference>